<evidence type="ECO:0000256" key="1">
    <source>
        <dbReference type="SAM" id="Phobius"/>
    </source>
</evidence>
<keyword evidence="1" id="KW-0472">Membrane</keyword>
<keyword evidence="1" id="KW-1133">Transmembrane helix</keyword>
<proteinExistence type="predicted"/>
<sequence>MSKSALSNKPSLWDTIQIRDNIILWSEKKRCRFLRIYSKHPLMGLMSQYKTVQTGSESTKCMFFFCYLFLFRERGTPISTQRLTLNGTTFQLILDRGGTILFLLKFYSSLYYYFNM</sequence>
<reference evidence="2" key="1">
    <citation type="submission" date="2021-05" db="EMBL/GenBank/DDBJ databases">
        <authorList>
            <person name="Alioto T."/>
            <person name="Alioto T."/>
            <person name="Gomez Garrido J."/>
        </authorList>
    </citation>
    <scope>NUCLEOTIDE SEQUENCE</scope>
</reference>
<organism evidence="2">
    <name type="scientific">Cacopsylla melanoneura</name>
    <dbReference type="NCBI Taxonomy" id="428564"/>
    <lineage>
        <taxon>Eukaryota</taxon>
        <taxon>Metazoa</taxon>
        <taxon>Ecdysozoa</taxon>
        <taxon>Arthropoda</taxon>
        <taxon>Hexapoda</taxon>
        <taxon>Insecta</taxon>
        <taxon>Pterygota</taxon>
        <taxon>Neoptera</taxon>
        <taxon>Paraneoptera</taxon>
        <taxon>Hemiptera</taxon>
        <taxon>Sternorrhyncha</taxon>
        <taxon>Psylloidea</taxon>
        <taxon>Psyllidae</taxon>
        <taxon>Psyllinae</taxon>
        <taxon>Cacopsylla</taxon>
    </lineage>
</organism>
<accession>A0A8D9E9Q1</accession>
<evidence type="ECO:0000313" key="2">
    <source>
        <dbReference type="EMBL" id="CAG6745587.1"/>
    </source>
</evidence>
<name>A0A8D9E9Q1_9HEMI</name>
<keyword evidence="1" id="KW-0812">Transmembrane</keyword>
<protein>
    <submittedName>
        <fullName evidence="2">Uncharacterized protein</fullName>
    </submittedName>
</protein>
<feature type="transmembrane region" description="Helical" evidence="1">
    <location>
        <begin position="92"/>
        <end position="114"/>
    </location>
</feature>
<dbReference type="AlphaFoldDB" id="A0A8D9E9Q1"/>
<dbReference type="EMBL" id="HBUF01501827">
    <property type="protein sequence ID" value="CAG6745587.1"/>
    <property type="molecule type" value="Transcribed_RNA"/>
</dbReference>